<dbReference type="PANTHER" id="PTHR32097:SF17">
    <property type="entry name" value="CAMP-BINDING PROTEIN 1-RELATED"/>
    <property type="match status" value="1"/>
</dbReference>
<comment type="caution">
    <text evidence="2">The sequence shown here is derived from an EMBL/GenBank/DDBJ whole genome shotgun (WGS) entry which is preliminary data.</text>
</comment>
<dbReference type="Gene3D" id="2.60.60.30">
    <property type="entry name" value="sav2460 like domains"/>
    <property type="match status" value="1"/>
</dbReference>
<dbReference type="Proteomes" id="UP001176021">
    <property type="component" value="Unassembled WGS sequence"/>
</dbReference>
<dbReference type="Pfam" id="PF02342">
    <property type="entry name" value="TerD"/>
    <property type="match status" value="1"/>
</dbReference>
<dbReference type="EMBL" id="JAMJEV010000025">
    <property type="protein sequence ID" value="MDO0825420.1"/>
    <property type="molecule type" value="Genomic_DNA"/>
</dbReference>
<dbReference type="RefSeq" id="WP_302050024.1">
    <property type="nucleotide sequence ID" value="NZ_JAMJEV010000025.1"/>
</dbReference>
<evidence type="ECO:0000313" key="3">
    <source>
        <dbReference type="Proteomes" id="UP001176021"/>
    </source>
</evidence>
<dbReference type="InterPro" id="IPR051324">
    <property type="entry name" value="Stress/Tellurium_Resist"/>
</dbReference>
<dbReference type="InterPro" id="IPR003325">
    <property type="entry name" value="TerD"/>
</dbReference>
<accession>A0ABT8QXQ7</accession>
<organism evidence="2 3">
    <name type="scientific">Desulfosporosinus nitroreducens</name>
    <dbReference type="NCBI Taxonomy" id="2018668"/>
    <lineage>
        <taxon>Bacteria</taxon>
        <taxon>Bacillati</taxon>
        <taxon>Bacillota</taxon>
        <taxon>Clostridia</taxon>
        <taxon>Eubacteriales</taxon>
        <taxon>Desulfitobacteriaceae</taxon>
        <taxon>Desulfosporosinus</taxon>
    </lineage>
</organism>
<reference evidence="2" key="1">
    <citation type="submission" date="2022-05" db="EMBL/GenBank/DDBJ databases">
        <title>Expanded diversity of anoxic marine methylotrophy in a Black Sea sulfate reducing microorganism.</title>
        <authorList>
            <person name="Fischer P.Q."/>
            <person name="Stams A.J.M."/>
            <person name="Villanueva L."/>
            <person name="Sousa D.Z."/>
        </authorList>
    </citation>
    <scope>NUCLEOTIDE SEQUENCE</scope>
    <source>
        <strain evidence="2">P130</strain>
    </source>
</reference>
<keyword evidence="3" id="KW-1185">Reference proteome</keyword>
<dbReference type="PANTHER" id="PTHR32097">
    <property type="entry name" value="CAMP-BINDING PROTEIN 1-RELATED"/>
    <property type="match status" value="1"/>
</dbReference>
<sequence length="203" mass="22506">MSKNRPDMKNLAVNLSWHVKDEDNHSHYEIDSAAFLLTMNGKTRDDQDFVFYNNPAGGNGAIHHSVDHDRGGKQITIDLAHLPQDICRIAFSITIHSAETKGQNFGQIDKVRVAVCNRDTQEVLLQYEVSEQFMVETALVPAELYLHNGAWKFNAIGSGFKGGLEALCNNFGIEVEPDNAAVAPEPLIVNLSKISLLKIGGWY</sequence>
<evidence type="ECO:0000313" key="2">
    <source>
        <dbReference type="EMBL" id="MDO0825420.1"/>
    </source>
</evidence>
<proteinExistence type="predicted"/>
<evidence type="ECO:0000259" key="1">
    <source>
        <dbReference type="Pfam" id="PF02342"/>
    </source>
</evidence>
<protein>
    <submittedName>
        <fullName evidence="2">TerD family protein</fullName>
    </submittedName>
</protein>
<gene>
    <name evidence="2" type="ORF">M8H41_21635</name>
</gene>
<feature type="domain" description="TerD" evidence="1">
    <location>
        <begin position="2"/>
        <end position="171"/>
    </location>
</feature>
<dbReference type="CDD" id="cd06974">
    <property type="entry name" value="TerD_like"/>
    <property type="match status" value="1"/>
</dbReference>
<name>A0ABT8QXQ7_9FIRM</name>